<feature type="transmembrane region" description="Helical" evidence="6">
    <location>
        <begin position="54"/>
        <end position="75"/>
    </location>
</feature>
<feature type="transmembrane region" description="Helical" evidence="6">
    <location>
        <begin position="317"/>
        <end position="335"/>
    </location>
</feature>
<feature type="transmembrane region" description="Helical" evidence="6">
    <location>
        <begin position="347"/>
        <end position="369"/>
    </location>
</feature>
<reference evidence="7 8" key="1">
    <citation type="journal article" date="2021" name="Sci. Rep.">
        <title>The distribution of antibiotic resistance genes in chicken gut microbiota commensals.</title>
        <authorList>
            <person name="Juricova H."/>
            <person name="Matiasovicova J."/>
            <person name="Kubasova T."/>
            <person name="Cejkova D."/>
            <person name="Rychlik I."/>
        </authorList>
    </citation>
    <scope>NUCLEOTIDE SEQUENCE [LARGE SCALE GENOMIC DNA]</scope>
    <source>
        <strain evidence="7 8">An773</strain>
    </source>
</reference>
<feature type="transmembrane region" description="Helical" evidence="6">
    <location>
        <begin position="165"/>
        <end position="185"/>
    </location>
</feature>
<evidence type="ECO:0000313" key="8">
    <source>
        <dbReference type="Proteomes" id="UP000716906"/>
    </source>
</evidence>
<dbReference type="PANTHER" id="PTHR30250:SF26">
    <property type="entry name" value="PSMA PROTEIN"/>
    <property type="match status" value="1"/>
</dbReference>
<feature type="transmembrane region" description="Helical" evidence="6">
    <location>
        <begin position="87"/>
        <end position="111"/>
    </location>
</feature>
<accession>A0ABS2E4K0</accession>
<evidence type="ECO:0000256" key="5">
    <source>
        <dbReference type="ARBA" id="ARBA00023136"/>
    </source>
</evidence>
<evidence type="ECO:0000256" key="2">
    <source>
        <dbReference type="ARBA" id="ARBA00022475"/>
    </source>
</evidence>
<comment type="caution">
    <text evidence="7">The sequence shown here is derived from an EMBL/GenBank/DDBJ whole genome shotgun (WGS) entry which is preliminary data.</text>
</comment>
<evidence type="ECO:0000313" key="7">
    <source>
        <dbReference type="EMBL" id="MBM6736539.1"/>
    </source>
</evidence>
<feature type="transmembrane region" description="Helical" evidence="6">
    <location>
        <begin position="131"/>
        <end position="153"/>
    </location>
</feature>
<feature type="transmembrane region" description="Helical" evidence="6">
    <location>
        <begin position="405"/>
        <end position="426"/>
    </location>
</feature>
<dbReference type="EMBL" id="JACLYY010000001">
    <property type="protein sequence ID" value="MBM6736539.1"/>
    <property type="molecule type" value="Genomic_DNA"/>
</dbReference>
<dbReference type="InterPro" id="IPR002797">
    <property type="entry name" value="Polysacc_synth"/>
</dbReference>
<dbReference type="InterPro" id="IPR050833">
    <property type="entry name" value="Poly_Biosynth_Transport"/>
</dbReference>
<dbReference type="PANTHER" id="PTHR30250">
    <property type="entry name" value="PST FAMILY PREDICTED COLANIC ACID TRANSPORTER"/>
    <property type="match status" value="1"/>
</dbReference>
<protein>
    <submittedName>
        <fullName evidence="7">Oligosaccharide flippase family protein</fullName>
    </submittedName>
</protein>
<feature type="transmembrane region" description="Helical" evidence="6">
    <location>
        <begin position="446"/>
        <end position="464"/>
    </location>
</feature>
<organism evidence="7 8">
    <name type="scientific">Faecalicatena fissicatena</name>
    <dbReference type="NCBI Taxonomy" id="290055"/>
    <lineage>
        <taxon>Bacteria</taxon>
        <taxon>Bacillati</taxon>
        <taxon>Bacillota</taxon>
        <taxon>Clostridia</taxon>
        <taxon>Lachnospirales</taxon>
        <taxon>Lachnospiraceae</taxon>
        <taxon>Faecalicatena</taxon>
    </lineage>
</organism>
<feature type="transmembrane region" description="Helical" evidence="6">
    <location>
        <begin position="191"/>
        <end position="210"/>
    </location>
</feature>
<evidence type="ECO:0000256" key="6">
    <source>
        <dbReference type="SAM" id="Phobius"/>
    </source>
</evidence>
<feature type="transmembrane region" description="Helical" evidence="6">
    <location>
        <begin position="470"/>
        <end position="490"/>
    </location>
</feature>
<keyword evidence="5 6" id="KW-0472">Membrane</keyword>
<keyword evidence="2" id="KW-1003">Cell membrane</keyword>
<feature type="transmembrane region" description="Helical" evidence="6">
    <location>
        <begin position="12"/>
        <end position="34"/>
    </location>
</feature>
<dbReference type="Proteomes" id="UP000716906">
    <property type="component" value="Unassembled WGS sequence"/>
</dbReference>
<sequence length="517" mass="58123">MLRARSFNQLKMGTFLSYVSIGIQNLTAMIYTPVMLRLLGQDQYGLYQLSNSTVAYLGLLTFGFGSSYVKFYYDYRVQNDEEGIRKLNSIFLLVFLAMSVLCVIAGAGMVLSADFLFGGSLTPGEIQEVRILMVVLIITMALTFPNIIFDCYITAHERYIFQRMLLIMVNVLNPFIGLPLLLMGYRSMSLVMANLILSLLRVGLNVYYCVRKLHMKFQFKGMERGVLKRVGTFSFYVFLNEVANQINWNIDKMVLGAFQGAGIVALYSVGSQFNQYFINMSTAVSNVFIPRVNKMIAEGQGDDKLTELFVKIGRIQYIILGAVLTGYLLYGKFFIIKWAGQEYEGSYLIGAVIMLPTMIPLIQNIGIEIQKAKNKHKFRSVTYFLIALANLIVSIPLAIRFGALGSAAGTALATVAGNVLLMNWYYDRHVGLDIYVFFRSMLRPTAALLIAAAVGLCVRLFIPVDSWPAFIGEAVLFLGVYLLCLWYFGFSSDEKEQAERILANFKIKREEKNGADL</sequence>
<gene>
    <name evidence="7" type="ORF">H7U36_00245</name>
</gene>
<dbReference type="Pfam" id="PF01943">
    <property type="entry name" value="Polysacc_synt"/>
    <property type="match status" value="1"/>
</dbReference>
<evidence type="ECO:0000256" key="4">
    <source>
        <dbReference type="ARBA" id="ARBA00022989"/>
    </source>
</evidence>
<proteinExistence type="predicted"/>
<evidence type="ECO:0000256" key="1">
    <source>
        <dbReference type="ARBA" id="ARBA00004651"/>
    </source>
</evidence>
<name>A0ABS2E4K0_9FIRM</name>
<feature type="transmembrane region" description="Helical" evidence="6">
    <location>
        <begin position="381"/>
        <end position="399"/>
    </location>
</feature>
<keyword evidence="4 6" id="KW-1133">Transmembrane helix</keyword>
<evidence type="ECO:0000256" key="3">
    <source>
        <dbReference type="ARBA" id="ARBA00022692"/>
    </source>
</evidence>
<keyword evidence="3 6" id="KW-0812">Transmembrane</keyword>
<comment type="subcellular location">
    <subcellularLocation>
        <location evidence="1">Cell membrane</location>
        <topology evidence="1">Multi-pass membrane protein</topology>
    </subcellularLocation>
</comment>
<keyword evidence="8" id="KW-1185">Reference proteome</keyword>
<dbReference type="RefSeq" id="WP_052083864.1">
    <property type="nucleotide sequence ID" value="NZ_JACLYY010000001.1"/>
</dbReference>